<dbReference type="GO" id="GO:0060172">
    <property type="term" value="P:astral microtubule depolymerization"/>
    <property type="evidence" value="ECO:0007669"/>
    <property type="project" value="TreeGrafter"/>
</dbReference>
<evidence type="ECO:0000256" key="8">
    <source>
        <dbReference type="SAM" id="MobiDB-lite"/>
    </source>
</evidence>
<organism evidence="10 11">
    <name type="scientific">Arthroderma otae (strain ATCC MYA-4605 / CBS 113480)</name>
    <name type="common">Microsporum canis</name>
    <dbReference type="NCBI Taxonomy" id="554155"/>
    <lineage>
        <taxon>Eukaryota</taxon>
        <taxon>Fungi</taxon>
        <taxon>Dikarya</taxon>
        <taxon>Ascomycota</taxon>
        <taxon>Pezizomycotina</taxon>
        <taxon>Eurotiomycetes</taxon>
        <taxon>Eurotiomycetidae</taxon>
        <taxon>Onygenales</taxon>
        <taxon>Arthrodermataceae</taxon>
        <taxon>Microsporum</taxon>
    </lineage>
</organism>
<comment type="subcellular location">
    <subcellularLocation>
        <location evidence="1">Cytoplasm</location>
        <location evidence="1">Cytoskeleton</location>
        <location evidence="1">Spindle</location>
    </subcellularLocation>
</comment>
<feature type="compositionally biased region" description="Polar residues" evidence="8">
    <location>
        <begin position="1082"/>
        <end position="1094"/>
    </location>
</feature>
<accession>C5FHN4</accession>
<feature type="compositionally biased region" description="Basic and acidic residues" evidence="8">
    <location>
        <begin position="1118"/>
        <end position="1140"/>
    </location>
</feature>
<dbReference type="InterPro" id="IPR034085">
    <property type="entry name" value="TOG"/>
</dbReference>
<keyword evidence="6" id="KW-0131">Cell cycle</keyword>
<feature type="compositionally biased region" description="Polar residues" evidence="8">
    <location>
        <begin position="972"/>
        <end position="1005"/>
    </location>
</feature>
<dbReference type="InterPro" id="IPR011989">
    <property type="entry name" value="ARM-like"/>
</dbReference>
<keyword evidence="5" id="KW-0493">Microtubule</keyword>
<dbReference type="GO" id="GO:0051301">
    <property type="term" value="P:cell division"/>
    <property type="evidence" value="ECO:0007669"/>
    <property type="project" value="UniProtKB-KW"/>
</dbReference>
<keyword evidence="6" id="KW-0498">Mitosis</keyword>
<evidence type="ECO:0000256" key="3">
    <source>
        <dbReference type="ARBA" id="ARBA00011375"/>
    </source>
</evidence>
<evidence type="ECO:0000313" key="10">
    <source>
        <dbReference type="EMBL" id="EEQ28864.1"/>
    </source>
</evidence>
<feature type="domain" description="TOG" evidence="9">
    <location>
        <begin position="1"/>
        <end position="219"/>
    </location>
</feature>
<dbReference type="Proteomes" id="UP000002035">
    <property type="component" value="Unassembled WGS sequence"/>
</dbReference>
<evidence type="ECO:0000313" key="11">
    <source>
        <dbReference type="Proteomes" id="UP000002035"/>
    </source>
</evidence>
<dbReference type="GO" id="GO:0008017">
    <property type="term" value="F:microtubule binding"/>
    <property type="evidence" value="ECO:0007669"/>
    <property type="project" value="TreeGrafter"/>
</dbReference>
<evidence type="ECO:0000256" key="5">
    <source>
        <dbReference type="ARBA" id="ARBA00022701"/>
    </source>
</evidence>
<dbReference type="GO" id="GO:0005881">
    <property type="term" value="C:cytoplasmic microtubule"/>
    <property type="evidence" value="ECO:0007669"/>
    <property type="project" value="TreeGrafter"/>
</dbReference>
<feature type="region of interest" description="Disordered" evidence="8">
    <location>
        <begin position="233"/>
        <end position="297"/>
    </location>
</feature>
<feature type="compositionally biased region" description="Basic and acidic residues" evidence="8">
    <location>
        <begin position="287"/>
        <end position="297"/>
    </location>
</feature>
<dbReference type="GO" id="GO:1990023">
    <property type="term" value="C:mitotic spindle midzone"/>
    <property type="evidence" value="ECO:0007669"/>
    <property type="project" value="TreeGrafter"/>
</dbReference>
<dbReference type="SMART" id="SM01349">
    <property type="entry name" value="TOG"/>
    <property type="match status" value="2"/>
</dbReference>
<dbReference type="Gene3D" id="1.25.10.10">
    <property type="entry name" value="Leucine-rich Repeat Variant"/>
    <property type="match status" value="2"/>
</dbReference>
<dbReference type="InterPro" id="IPR016024">
    <property type="entry name" value="ARM-type_fold"/>
</dbReference>
<dbReference type="PANTHER" id="PTHR21567:SF9">
    <property type="entry name" value="CLIP-ASSOCIATING PROTEIN"/>
    <property type="match status" value="1"/>
</dbReference>
<dbReference type="HOGENOM" id="CLU_004060_0_0_1"/>
<dbReference type="SUPFAM" id="SSF48371">
    <property type="entry name" value="ARM repeat"/>
    <property type="match status" value="1"/>
</dbReference>
<dbReference type="InterPro" id="IPR024395">
    <property type="entry name" value="CLASP_N_dom"/>
</dbReference>
<dbReference type="PANTHER" id="PTHR21567">
    <property type="entry name" value="CLASP"/>
    <property type="match status" value="1"/>
</dbReference>
<comment type="function">
    <text evidence="7">Microtubule binding protein that promotes the stabilization of dynamic microtubules. Required for mitotic spindle formation.</text>
</comment>
<evidence type="ECO:0000256" key="6">
    <source>
        <dbReference type="ARBA" id="ARBA00022776"/>
    </source>
</evidence>
<dbReference type="GO" id="GO:0005876">
    <property type="term" value="C:spindle microtubule"/>
    <property type="evidence" value="ECO:0007669"/>
    <property type="project" value="TreeGrafter"/>
</dbReference>
<keyword evidence="11" id="KW-1185">Reference proteome</keyword>
<dbReference type="STRING" id="554155.C5FHN4"/>
<proteinExistence type="inferred from homology"/>
<dbReference type="OrthoDB" id="46159at2759"/>
<name>C5FHN4_ARTOC</name>
<feature type="region of interest" description="Disordered" evidence="8">
    <location>
        <begin position="970"/>
        <end position="1140"/>
    </location>
</feature>
<protein>
    <submittedName>
        <fullName evidence="10">Stu1</fullName>
    </submittedName>
</protein>
<feature type="compositionally biased region" description="Polar residues" evidence="8">
    <location>
        <begin position="691"/>
        <end position="708"/>
    </location>
</feature>
<dbReference type="eggNOG" id="ENOG502QT5T">
    <property type="taxonomic scope" value="Eukaryota"/>
</dbReference>
<feature type="region of interest" description="Disordered" evidence="8">
    <location>
        <begin position="554"/>
        <end position="769"/>
    </location>
</feature>
<evidence type="ECO:0000256" key="2">
    <source>
        <dbReference type="ARBA" id="ARBA00009549"/>
    </source>
</evidence>
<dbReference type="OMA" id="GNAPHDF"/>
<dbReference type="EMBL" id="DS995702">
    <property type="protein sequence ID" value="EEQ28864.1"/>
    <property type="molecule type" value="Genomic_DNA"/>
</dbReference>
<dbReference type="VEuPathDB" id="FungiDB:MCYG_01683"/>
<evidence type="ECO:0000259" key="9">
    <source>
        <dbReference type="SMART" id="SM01349"/>
    </source>
</evidence>
<feature type="compositionally biased region" description="Polar residues" evidence="8">
    <location>
        <begin position="1028"/>
        <end position="1039"/>
    </location>
</feature>
<sequence length="1381" mass="151988">MDERATELLAALRNTSLSVDAKIASLTKLKSEIKQRNVPTSAVGDIFDAIRLAIASQHASLSAGGFSALGHLLKRLYLQEQTALIASQGRHTYSLLLEKLGDHKERVRAQASQAFADFWQASPTETEHHVLEVALVGKSPRAKETSMMWLVKMTKERGVLFRAHVPSLVVGLEDADSAVRETAKAAVIELFQNAPSRAISDLKKQIQSHNVRRSITLSIFAALGINSISDADLPSSHSGMAARPGSSFSHRREEPPRPNSVLSTRSHPNQDGSGRNDDSHYGLSRPPRGDPPRKDALSHAASIESLSAVSLEPEEPVSLDPITVYSNREVDEMFRDMIPHFEGKETEHNWLHRERGVQTLRKLTKGNAPHDYQAHYLAGIKQLLDGILKAVNSLRTTLSAAGCSLVQDIARVNGPAIEPMVEILLQNLIKLCGAVKKITSQSGNITVDTIIGNISYSTRLLQHMWAACQDKNTQPRLFATGWLKTLMTRHAKQKNAIEHSGGVDLIEKCIKKGLADANPGVRENMRGTYWAFAHIWPDRARSIISELDTKSRSLLEKDSGNPNAAAHASNTTTSRSGQSQTSSATRMTLKETIAAQKKARLAAARNLPPRPESAQSTFSEQRPTRPTVHRQPASSSSVRNVATGSQLSSSTSSAQGGSLSSAPMRPAMRPRRPELMRPATADPYSRRNAPLSAQSKILSPTNSPQRSSPKTAPAPRTRNPPARPKSRMEGVTTNTIQRKAAASEPPTVQRAEPNSINLIHPEPEPEPEPVIPTSQVVEEAVMSPTKADEEFTIVLPDIISPMQVEVPQTPVSVPTAAAIESTVESPIVDPIEIPLEASVEAPSETLVEVPIESPAEAPVQAPVEEPAEILAEAPVEIPVEEPVELPTEVPREPASALDETPTETPAETPVETAIEIPVEAPIEVPANIPAAIDPTDLPNADTNLTESFIEDMPKVQPEPHKDAVVIGGQITPPRQRQLSTTPRSKIPTSPTFRQHSREITLSSPLRTPPRSHIRPSEPEISTIVKLSPPSTSADSNGTTALKVYEDPQSPISKTTTSSPTTPQTNRLVSITKPLEILPLKEPSSTNRKYNQDTQSIAPLSYSPPAPASNENSHRRWKKVEISERRRSLSPHSKDPNRAQDMIDRGLMRIRTSSLDVHGYRKFQGLIRYHETIINDEAKYSQILLALFDALESPDGDKVSSTSRSFDLKTQILFTIRLMLSQNREHFSKFYSRAMISIIKTRKHYDITNHIVSGLEETSEDIVRACNPQEVVDAILDLLETEEKSPESSRMVSMGTYVLCGLLHRLNDKKLYFSDPELERLGKFASENLRNPQPDVRRAVMDFCLELHEMAKPEEKFWSIVNSPGEDVRPLLTYYIMRKPKT</sequence>
<comment type="similarity">
    <text evidence="2">Belongs to the CLASP family.</text>
</comment>
<feature type="compositionally biased region" description="Low complexity" evidence="8">
    <location>
        <begin position="1047"/>
        <end position="1064"/>
    </location>
</feature>
<feature type="region of interest" description="Disordered" evidence="8">
    <location>
        <begin position="885"/>
        <end position="909"/>
    </location>
</feature>
<feature type="compositionally biased region" description="Low complexity" evidence="8">
    <location>
        <begin position="561"/>
        <end position="586"/>
    </location>
</feature>
<feature type="compositionally biased region" description="Low complexity" evidence="8">
    <location>
        <begin position="709"/>
        <end position="720"/>
    </location>
</feature>
<evidence type="ECO:0000256" key="4">
    <source>
        <dbReference type="ARBA" id="ARBA00022618"/>
    </source>
</evidence>
<evidence type="ECO:0000256" key="7">
    <source>
        <dbReference type="ARBA" id="ARBA00024889"/>
    </source>
</evidence>
<feature type="domain" description="TOG" evidence="9">
    <location>
        <begin position="324"/>
        <end position="569"/>
    </location>
</feature>
<dbReference type="GO" id="GO:0005815">
    <property type="term" value="C:microtubule organizing center"/>
    <property type="evidence" value="ECO:0007669"/>
    <property type="project" value="TreeGrafter"/>
</dbReference>
<dbReference type="GO" id="GO:0090307">
    <property type="term" value="P:mitotic spindle assembly"/>
    <property type="evidence" value="ECO:0007669"/>
    <property type="project" value="TreeGrafter"/>
</dbReference>
<feature type="compositionally biased region" description="Polar residues" evidence="8">
    <location>
        <begin position="260"/>
        <end position="273"/>
    </location>
</feature>
<reference evidence="11" key="1">
    <citation type="journal article" date="2012" name="MBio">
        <title>Comparative genome analysis of Trichophyton rubrum and related dermatophytes reveals candidate genes involved in infection.</title>
        <authorList>
            <person name="Martinez D.A."/>
            <person name="Oliver B.G."/>
            <person name="Graeser Y."/>
            <person name="Goldberg J.M."/>
            <person name="Li W."/>
            <person name="Martinez-Rossi N.M."/>
            <person name="Monod M."/>
            <person name="Shelest E."/>
            <person name="Barton R.C."/>
            <person name="Birch E."/>
            <person name="Brakhage A.A."/>
            <person name="Chen Z."/>
            <person name="Gurr S.J."/>
            <person name="Heiman D."/>
            <person name="Heitman J."/>
            <person name="Kosti I."/>
            <person name="Rossi A."/>
            <person name="Saif S."/>
            <person name="Samalova M."/>
            <person name="Saunders C.W."/>
            <person name="Shea T."/>
            <person name="Summerbell R.C."/>
            <person name="Xu J."/>
            <person name="Young S."/>
            <person name="Zeng Q."/>
            <person name="Birren B.W."/>
            <person name="Cuomo C.A."/>
            <person name="White T.C."/>
        </authorList>
    </citation>
    <scope>NUCLEOTIDE SEQUENCE [LARGE SCALE GENOMIC DNA]</scope>
    <source>
        <strain evidence="11">ATCC MYA-4605 / CBS 113480</strain>
    </source>
</reference>
<dbReference type="Pfam" id="PF12348">
    <property type="entry name" value="CLASP_N"/>
    <property type="match status" value="2"/>
</dbReference>
<evidence type="ECO:0000256" key="1">
    <source>
        <dbReference type="ARBA" id="ARBA00004186"/>
    </source>
</evidence>
<keyword evidence="4" id="KW-0132">Cell division</keyword>
<gene>
    <name evidence="10" type="ORF">MCYG_01683</name>
</gene>
<dbReference type="GeneID" id="9227727"/>
<feature type="compositionally biased region" description="Low complexity" evidence="8">
    <location>
        <begin position="642"/>
        <end position="667"/>
    </location>
</feature>
<dbReference type="RefSeq" id="XP_002848749.1">
    <property type="nucleotide sequence ID" value="XM_002848703.1"/>
</dbReference>
<comment type="subunit">
    <text evidence="3">Interacts with microtubules.</text>
</comment>